<dbReference type="FunCoup" id="A0A409Y6B1">
    <property type="interactions" value="165"/>
</dbReference>
<organism evidence="14 15">
    <name type="scientific">Gymnopilus dilepis</name>
    <dbReference type="NCBI Taxonomy" id="231916"/>
    <lineage>
        <taxon>Eukaryota</taxon>
        <taxon>Fungi</taxon>
        <taxon>Dikarya</taxon>
        <taxon>Basidiomycota</taxon>
        <taxon>Agaricomycotina</taxon>
        <taxon>Agaricomycetes</taxon>
        <taxon>Agaricomycetidae</taxon>
        <taxon>Agaricales</taxon>
        <taxon>Agaricineae</taxon>
        <taxon>Hymenogastraceae</taxon>
        <taxon>Gymnopilus</taxon>
    </lineage>
</organism>
<dbReference type="InterPro" id="IPR036188">
    <property type="entry name" value="FAD/NAD-bd_sf"/>
</dbReference>
<evidence type="ECO:0000256" key="1">
    <source>
        <dbReference type="ARBA" id="ARBA00005272"/>
    </source>
</evidence>
<evidence type="ECO:0000313" key="14">
    <source>
        <dbReference type="EMBL" id="PPQ98572.1"/>
    </source>
</evidence>
<comment type="catalytic activity">
    <reaction evidence="9">
        <text>a ubiquinone + NADH + H(+) = a ubiquinol + NAD(+)</text>
        <dbReference type="Rhea" id="RHEA:23152"/>
        <dbReference type="Rhea" id="RHEA-COMP:9565"/>
        <dbReference type="Rhea" id="RHEA-COMP:9566"/>
        <dbReference type="ChEBI" id="CHEBI:15378"/>
        <dbReference type="ChEBI" id="CHEBI:16389"/>
        <dbReference type="ChEBI" id="CHEBI:17976"/>
        <dbReference type="ChEBI" id="CHEBI:57540"/>
        <dbReference type="ChEBI" id="CHEBI:57945"/>
    </reaction>
</comment>
<comment type="caution">
    <text evidence="14">The sequence shown here is derived from an EMBL/GenBank/DDBJ whole genome shotgun (WGS) entry which is preliminary data.</text>
</comment>
<dbReference type="PANTHER" id="PTHR43706:SF47">
    <property type="entry name" value="EXTERNAL NADH-UBIQUINONE OXIDOREDUCTASE 1, MITOCHONDRIAL-RELATED"/>
    <property type="match status" value="1"/>
</dbReference>
<keyword evidence="11" id="KW-0472">Membrane</keyword>
<dbReference type="EMBL" id="NHYE01001105">
    <property type="protein sequence ID" value="PPQ98572.1"/>
    <property type="molecule type" value="Genomic_DNA"/>
</dbReference>
<evidence type="ECO:0000259" key="13">
    <source>
        <dbReference type="Pfam" id="PF22366"/>
    </source>
</evidence>
<dbReference type="GO" id="GO:0005739">
    <property type="term" value="C:mitochondrion"/>
    <property type="evidence" value="ECO:0007669"/>
    <property type="project" value="TreeGrafter"/>
</dbReference>
<evidence type="ECO:0000259" key="12">
    <source>
        <dbReference type="Pfam" id="PF07992"/>
    </source>
</evidence>
<dbReference type="Pfam" id="PF22366">
    <property type="entry name" value="NDH2_C"/>
    <property type="match status" value="1"/>
</dbReference>
<gene>
    <name evidence="14" type="ORF">CVT26_013755</name>
</gene>
<evidence type="ECO:0000256" key="6">
    <source>
        <dbReference type="ARBA" id="ARBA00023002"/>
    </source>
</evidence>
<dbReference type="InterPro" id="IPR045024">
    <property type="entry name" value="NDH-2"/>
</dbReference>
<evidence type="ECO:0000256" key="9">
    <source>
        <dbReference type="ARBA" id="ARBA00049010"/>
    </source>
</evidence>
<dbReference type="Gene3D" id="3.50.50.100">
    <property type="match status" value="1"/>
</dbReference>
<evidence type="ECO:0000256" key="7">
    <source>
        <dbReference type="ARBA" id="ARBA00023027"/>
    </source>
</evidence>
<evidence type="ECO:0000313" key="15">
    <source>
        <dbReference type="Proteomes" id="UP000284706"/>
    </source>
</evidence>
<sequence>MQAIRSRAILARPRAVPLVRSQIARNVARRFYVTEPVAAQSTTTVPPTTPPPPPPGKSKRRSFFEFIGRATVITLVVGAGGFYYVTQRERTPGPQLPFDPEKKTLVILGSGWGATSLLNTLDTTDYNVVIISPKNFFLFTPLLPSVAVGTLNPHSIIQPTRYVTRHKARQVSVVEAEATDVDPINKTVTFKDTSEIKGLVSSTTISYDYLVYAVGAEVQTFNIPGVRERACFMKELADAERFKSEFLDCVETAAFPGQDPKEIDRLLHIVVVGGGPTGVELSGELHDFLEDDLKSWYPELAGRIRITLVEALPSVLPMFSKQLIEYTESTFKESKIEILTKTMVKEVKEQSVVLQMPDKSIQEVPCGLVIWAAGNKGRKLTQDLMAKLPNDQTNRRGITVDDHLRVKGTDGSMFAIGDCTATSYAPTAQVASQQGAYLARMLHQLAKQDTLTQRLAQLEKVVPEDASAQDPETKKVLDEKQDIKRQLAKVKLRPFHYSHQGSLAYIGSEKAIADLPFSHGNFATGGVATYLFWRSAYLSTLFSLRNRTLVATDWLKVKLFGRLLFE</sequence>
<comment type="similarity">
    <text evidence="1">Belongs to the NADH dehydrogenase family.</text>
</comment>
<feature type="transmembrane region" description="Helical" evidence="11">
    <location>
        <begin position="66"/>
        <end position="85"/>
    </location>
</feature>
<feature type="region of interest" description="Disordered" evidence="10">
    <location>
        <begin position="39"/>
        <end position="60"/>
    </location>
</feature>
<dbReference type="AlphaFoldDB" id="A0A409Y6B1"/>
<evidence type="ECO:0000256" key="2">
    <source>
        <dbReference type="ARBA" id="ARBA00012637"/>
    </source>
</evidence>
<dbReference type="InParanoid" id="A0A409Y6B1"/>
<dbReference type="EC" id="1.6.5.9" evidence="2"/>
<dbReference type="InterPro" id="IPR054585">
    <property type="entry name" value="NDH2-like_C"/>
</dbReference>
<dbReference type="Proteomes" id="UP000284706">
    <property type="component" value="Unassembled WGS sequence"/>
</dbReference>
<accession>A0A409Y6B1</accession>
<name>A0A409Y6B1_9AGAR</name>
<keyword evidence="11" id="KW-1133">Transmembrane helix</keyword>
<keyword evidence="7" id="KW-0520">NAD</keyword>
<keyword evidence="15" id="KW-1185">Reference proteome</keyword>
<feature type="compositionally biased region" description="Pro residues" evidence="10">
    <location>
        <begin position="47"/>
        <end position="56"/>
    </location>
</feature>
<dbReference type="Pfam" id="PF07992">
    <property type="entry name" value="Pyr_redox_2"/>
    <property type="match status" value="1"/>
</dbReference>
<protein>
    <recommendedName>
        <fullName evidence="2">NADH:ubiquinone reductase (non-electrogenic)</fullName>
        <ecNumber evidence="2">1.6.5.9</ecNumber>
    </recommendedName>
</protein>
<evidence type="ECO:0000256" key="5">
    <source>
        <dbReference type="ARBA" id="ARBA00022946"/>
    </source>
</evidence>
<keyword evidence="11" id="KW-0812">Transmembrane</keyword>
<feature type="domain" description="FAD/NAD(P)-binding" evidence="12">
    <location>
        <begin position="104"/>
        <end position="435"/>
    </location>
</feature>
<keyword evidence="5" id="KW-0809">Transit peptide</keyword>
<keyword evidence="4" id="KW-0274">FAD</keyword>
<dbReference type="InterPro" id="IPR023753">
    <property type="entry name" value="FAD/NAD-binding_dom"/>
</dbReference>
<keyword evidence="6" id="KW-0560">Oxidoreductase</keyword>
<dbReference type="SUPFAM" id="SSF51905">
    <property type="entry name" value="FAD/NAD(P)-binding domain"/>
    <property type="match status" value="2"/>
</dbReference>
<evidence type="ECO:0000256" key="11">
    <source>
        <dbReference type="SAM" id="Phobius"/>
    </source>
</evidence>
<dbReference type="PRINTS" id="PR00368">
    <property type="entry name" value="FADPNR"/>
</dbReference>
<comment type="catalytic activity">
    <reaction evidence="8">
        <text>a quinone + NADH + H(+) = a quinol + NAD(+)</text>
        <dbReference type="Rhea" id="RHEA:46160"/>
        <dbReference type="ChEBI" id="CHEBI:15378"/>
        <dbReference type="ChEBI" id="CHEBI:24646"/>
        <dbReference type="ChEBI" id="CHEBI:57540"/>
        <dbReference type="ChEBI" id="CHEBI:57945"/>
        <dbReference type="ChEBI" id="CHEBI:132124"/>
        <dbReference type="EC" id="1.6.5.9"/>
    </reaction>
</comment>
<dbReference type="STRING" id="231916.A0A409Y6B1"/>
<proteinExistence type="inferred from homology"/>
<evidence type="ECO:0000256" key="3">
    <source>
        <dbReference type="ARBA" id="ARBA00022630"/>
    </source>
</evidence>
<reference evidence="14 15" key="1">
    <citation type="journal article" date="2018" name="Evol. Lett.">
        <title>Horizontal gene cluster transfer increased hallucinogenic mushroom diversity.</title>
        <authorList>
            <person name="Reynolds H.T."/>
            <person name="Vijayakumar V."/>
            <person name="Gluck-Thaler E."/>
            <person name="Korotkin H.B."/>
            <person name="Matheny P.B."/>
            <person name="Slot J.C."/>
        </authorList>
    </citation>
    <scope>NUCLEOTIDE SEQUENCE [LARGE SCALE GENOMIC DNA]</scope>
    <source>
        <strain evidence="14 15">SRW20</strain>
    </source>
</reference>
<dbReference type="GO" id="GO:0050136">
    <property type="term" value="F:NADH dehydrogenase (quinone) (non-electrogenic) activity"/>
    <property type="evidence" value="ECO:0007669"/>
    <property type="project" value="UniProtKB-EC"/>
</dbReference>
<feature type="domain" description="External alternative NADH-ubiquinone oxidoreductase-like C-terminal" evidence="13">
    <location>
        <begin position="499"/>
        <end position="562"/>
    </location>
</feature>
<evidence type="ECO:0000256" key="8">
    <source>
        <dbReference type="ARBA" id="ARBA00047599"/>
    </source>
</evidence>
<keyword evidence="3" id="KW-0285">Flavoprotein</keyword>
<evidence type="ECO:0000256" key="4">
    <source>
        <dbReference type="ARBA" id="ARBA00022827"/>
    </source>
</evidence>
<dbReference type="PANTHER" id="PTHR43706">
    <property type="entry name" value="NADH DEHYDROGENASE"/>
    <property type="match status" value="1"/>
</dbReference>
<evidence type="ECO:0000256" key="10">
    <source>
        <dbReference type="SAM" id="MobiDB-lite"/>
    </source>
</evidence>
<dbReference type="OrthoDB" id="3244603at2759"/>